<proteinExistence type="predicted"/>
<feature type="transmembrane region" description="Helical" evidence="6">
    <location>
        <begin position="120"/>
        <end position="138"/>
    </location>
</feature>
<feature type="transmembrane region" description="Helical" evidence="6">
    <location>
        <begin position="91"/>
        <end position="114"/>
    </location>
</feature>
<feature type="transmembrane region" description="Helical" evidence="6">
    <location>
        <begin position="158"/>
        <end position="176"/>
    </location>
</feature>
<comment type="subcellular location">
    <subcellularLocation>
        <location evidence="1">Cell membrane</location>
        <topology evidence="1">Multi-pass membrane protein</topology>
    </subcellularLocation>
</comment>
<feature type="transmembrane region" description="Helical" evidence="6">
    <location>
        <begin position="51"/>
        <end position="70"/>
    </location>
</feature>
<keyword evidence="2" id="KW-1003">Cell membrane</keyword>
<accession>A0A0R1YR95</accession>
<feature type="transmembrane region" description="Helical" evidence="6">
    <location>
        <begin position="281"/>
        <end position="303"/>
    </location>
</feature>
<name>A0A0R1YR95_9LACO</name>
<dbReference type="Proteomes" id="UP000051010">
    <property type="component" value="Unassembled WGS sequence"/>
</dbReference>
<reference evidence="7 8" key="1">
    <citation type="journal article" date="2015" name="Genome Announc.">
        <title>Expanding the biotechnology potential of lactobacilli through comparative genomics of 213 strains and associated genera.</title>
        <authorList>
            <person name="Sun Z."/>
            <person name="Harris H.M."/>
            <person name="McCann A."/>
            <person name="Guo C."/>
            <person name="Argimon S."/>
            <person name="Zhang W."/>
            <person name="Yang X."/>
            <person name="Jeffery I.B."/>
            <person name="Cooney J.C."/>
            <person name="Kagawa T.F."/>
            <person name="Liu W."/>
            <person name="Song Y."/>
            <person name="Salvetti E."/>
            <person name="Wrobel A."/>
            <person name="Rasinkangas P."/>
            <person name="Parkhill J."/>
            <person name="Rea M.C."/>
            <person name="O'Sullivan O."/>
            <person name="Ritari J."/>
            <person name="Douillard F.P."/>
            <person name="Paul Ross R."/>
            <person name="Yang R."/>
            <person name="Briner A.E."/>
            <person name="Felis G.E."/>
            <person name="de Vos W.M."/>
            <person name="Barrangou R."/>
            <person name="Klaenhammer T.R."/>
            <person name="Caufield P.W."/>
            <person name="Cui Y."/>
            <person name="Zhang H."/>
            <person name="O'Toole P.W."/>
        </authorList>
    </citation>
    <scope>NUCLEOTIDE SEQUENCE [LARGE SCALE GENOMIC DNA]</scope>
    <source>
        <strain evidence="7 8">DSM 18390</strain>
    </source>
</reference>
<dbReference type="PATRIC" id="fig|1423786.4.peg.2894"/>
<feature type="transmembrane region" description="Helical" evidence="6">
    <location>
        <begin position="383"/>
        <end position="402"/>
    </location>
</feature>
<evidence type="ECO:0000256" key="5">
    <source>
        <dbReference type="ARBA" id="ARBA00023136"/>
    </source>
</evidence>
<dbReference type="InterPro" id="IPR002797">
    <property type="entry name" value="Polysacc_synth"/>
</dbReference>
<keyword evidence="5 6" id="KW-0472">Membrane</keyword>
<evidence type="ECO:0000256" key="6">
    <source>
        <dbReference type="SAM" id="Phobius"/>
    </source>
</evidence>
<dbReference type="AlphaFoldDB" id="A0A0R1YR95"/>
<feature type="transmembrane region" description="Helical" evidence="6">
    <location>
        <begin position="351"/>
        <end position="371"/>
    </location>
</feature>
<evidence type="ECO:0000313" key="7">
    <source>
        <dbReference type="EMBL" id="KRM44871.1"/>
    </source>
</evidence>
<feature type="transmembrane region" description="Helical" evidence="6">
    <location>
        <begin position="229"/>
        <end position="249"/>
    </location>
</feature>
<feature type="transmembrane region" description="Helical" evidence="6">
    <location>
        <begin position="12"/>
        <end position="31"/>
    </location>
</feature>
<dbReference type="PANTHER" id="PTHR30250">
    <property type="entry name" value="PST FAMILY PREDICTED COLANIC ACID TRANSPORTER"/>
    <property type="match status" value="1"/>
</dbReference>
<feature type="transmembrane region" description="Helical" evidence="6">
    <location>
        <begin position="476"/>
        <end position="496"/>
    </location>
</feature>
<dbReference type="CDD" id="cd13124">
    <property type="entry name" value="MATE_SpoVB_like"/>
    <property type="match status" value="1"/>
</dbReference>
<feature type="transmembrane region" description="Helical" evidence="6">
    <location>
        <begin position="324"/>
        <end position="345"/>
    </location>
</feature>
<keyword evidence="4 6" id="KW-1133">Transmembrane helix</keyword>
<gene>
    <name evidence="7" type="ORF">FD47_GL002749</name>
</gene>
<organism evidence="7 8">
    <name type="scientific">Lentilactobacillus parafarraginis DSM 18390 = JCM 14109</name>
    <dbReference type="NCBI Taxonomy" id="1423786"/>
    <lineage>
        <taxon>Bacteria</taxon>
        <taxon>Bacillati</taxon>
        <taxon>Bacillota</taxon>
        <taxon>Bacilli</taxon>
        <taxon>Lactobacillales</taxon>
        <taxon>Lactobacillaceae</taxon>
        <taxon>Lentilactobacillus</taxon>
    </lineage>
</organism>
<evidence type="ECO:0000313" key="8">
    <source>
        <dbReference type="Proteomes" id="UP000051010"/>
    </source>
</evidence>
<comment type="caution">
    <text evidence="7">The sequence shown here is derived from an EMBL/GenBank/DDBJ whole genome shotgun (WGS) entry which is preliminary data.</text>
</comment>
<evidence type="ECO:0000256" key="3">
    <source>
        <dbReference type="ARBA" id="ARBA00022692"/>
    </source>
</evidence>
<protein>
    <submittedName>
        <fullName evidence="7">ATP synthase F0, A subunit</fullName>
    </submittedName>
</protein>
<dbReference type="InterPro" id="IPR024923">
    <property type="entry name" value="PG_synth_SpoVB"/>
</dbReference>
<dbReference type="GO" id="GO:0005886">
    <property type="term" value="C:plasma membrane"/>
    <property type="evidence" value="ECO:0007669"/>
    <property type="project" value="UniProtKB-SubCell"/>
</dbReference>
<dbReference type="RefSeq" id="WP_056980041.1">
    <property type="nucleotide sequence ID" value="NZ_AZFZ01000008.1"/>
</dbReference>
<feature type="transmembrane region" description="Helical" evidence="6">
    <location>
        <begin position="188"/>
        <end position="208"/>
    </location>
</feature>
<dbReference type="PANTHER" id="PTHR30250:SF29">
    <property type="entry name" value="POLYSACCHARIDE BIOSYNTHESIS PROTEIN C-TERMINAL DOMAIN-CONTAINING PROTEIN"/>
    <property type="match status" value="1"/>
</dbReference>
<dbReference type="InterPro" id="IPR050833">
    <property type="entry name" value="Poly_Biosynth_Transport"/>
</dbReference>
<keyword evidence="3 6" id="KW-0812">Transmembrane</keyword>
<feature type="transmembrane region" description="Helical" evidence="6">
    <location>
        <begin position="408"/>
        <end position="431"/>
    </location>
</feature>
<dbReference type="EMBL" id="AZFZ01000008">
    <property type="protein sequence ID" value="KRM44871.1"/>
    <property type="molecule type" value="Genomic_DNA"/>
</dbReference>
<dbReference type="Pfam" id="PF01943">
    <property type="entry name" value="Polysacc_synt"/>
    <property type="match status" value="1"/>
</dbReference>
<sequence length="522" mass="56722">MTNNSRRKQVLTGTFVLTASAFIAKLLSAVYRVPFQNMVGNVGFYVYQQIYPIYGIGMTFALNGLPMFISKLVVDVRDPADQIALIRRLQVFLSIISLIIFLGLQFGAQTIALAMTDGHLAPVIRAVSWMFLFTPFLATWRGYFQGRLEMGPTAYSQVIEQVVRVTVILVIAGWAIHAGADPYMIGELAMFSAPVAGACALLVLLFTVRRKQLPRPSKRANLTPLFRRLIFEGGTLCLVSAVMLLLQLVDSFSVVAGLRHFGLSFAAAQNLKGIYDRSQTLVQLGMVVTMASTTAALPSLSLAHGRGQQTTFDHLAATEMRVNFALALAMSAGLFVLMPQINTLLFSSADLSLTIGVYCVSIVLVTIILTASTILQAVGRYRATMAAIISGVIVKILINHWLVARFSAMGASAATLIGLLVMMIVLRVLAARQLAHLFNGLQVLKLLVVLAAMSVLVKLITSGIAVGFQIPLTRMSAMIEVVIGIPVGVGIFLLGCRVLNVFSLREWFAIPMIGRLMRLLKI</sequence>
<evidence type="ECO:0000256" key="2">
    <source>
        <dbReference type="ARBA" id="ARBA00022475"/>
    </source>
</evidence>
<evidence type="ECO:0000256" key="4">
    <source>
        <dbReference type="ARBA" id="ARBA00022989"/>
    </source>
</evidence>
<evidence type="ECO:0000256" key="1">
    <source>
        <dbReference type="ARBA" id="ARBA00004651"/>
    </source>
</evidence>
<feature type="transmembrane region" description="Helical" evidence="6">
    <location>
        <begin position="443"/>
        <end position="470"/>
    </location>
</feature>